<comment type="caution">
    <text evidence="3">The sequence shown here is derived from an EMBL/GenBank/DDBJ whole genome shotgun (WGS) entry which is preliminary data.</text>
</comment>
<feature type="region of interest" description="Disordered" evidence="1">
    <location>
        <begin position="109"/>
        <end position="130"/>
    </location>
</feature>
<feature type="region of interest" description="Disordered" evidence="1">
    <location>
        <begin position="1"/>
        <end position="49"/>
    </location>
</feature>
<dbReference type="CDD" id="cd04301">
    <property type="entry name" value="NAT_SF"/>
    <property type="match status" value="1"/>
</dbReference>
<dbReference type="GO" id="GO:0016747">
    <property type="term" value="F:acyltransferase activity, transferring groups other than amino-acyl groups"/>
    <property type="evidence" value="ECO:0007669"/>
    <property type="project" value="InterPro"/>
</dbReference>
<evidence type="ECO:0000256" key="1">
    <source>
        <dbReference type="SAM" id="MobiDB-lite"/>
    </source>
</evidence>
<name>A0A6L6HUK0_9RHOB</name>
<reference evidence="3 4" key="1">
    <citation type="submission" date="2019-11" db="EMBL/GenBank/DDBJ databases">
        <authorList>
            <person name="Lang L."/>
        </authorList>
    </citation>
    <scope>NUCLEOTIDE SEQUENCE [LARGE SCALE GENOMIC DNA]</scope>
    <source>
        <strain evidence="3 4">YIM 132242</strain>
    </source>
</reference>
<evidence type="ECO:0000313" key="3">
    <source>
        <dbReference type="EMBL" id="MTE02089.1"/>
    </source>
</evidence>
<evidence type="ECO:0000313" key="4">
    <source>
        <dbReference type="Proteomes" id="UP000481417"/>
    </source>
</evidence>
<dbReference type="Gene3D" id="3.40.630.30">
    <property type="match status" value="1"/>
</dbReference>
<accession>A0A6L6HUK0</accession>
<protein>
    <submittedName>
        <fullName evidence="3">GNAT family N-acetyltransferase</fullName>
    </submittedName>
</protein>
<dbReference type="SUPFAM" id="SSF55729">
    <property type="entry name" value="Acyl-CoA N-acyltransferases (Nat)"/>
    <property type="match status" value="1"/>
</dbReference>
<dbReference type="InterPro" id="IPR016181">
    <property type="entry name" value="Acyl_CoA_acyltransferase"/>
</dbReference>
<feature type="compositionally biased region" description="Pro residues" evidence="1">
    <location>
        <begin position="109"/>
        <end position="129"/>
    </location>
</feature>
<gene>
    <name evidence="3" type="ORF">GIY56_17505</name>
</gene>
<feature type="domain" description="N-acetyltransferase" evidence="2">
    <location>
        <begin position="72"/>
        <end position="107"/>
    </location>
</feature>
<sequence length="146" mass="15979">MVPAYSRPRHGRRRHPRSPGRHSQLRPVFPRGSGRLCANPVRPLRDRGGRLRRGEALALGRGGRRRGYLAPEPGPGAWNLLFLGVRPEARRRGVARALVAEVERRLRPPAEPVCKPPDPHNPGAIPPPSLSCVIKPVLQHSTAPGG</sequence>
<organism evidence="3 4">
    <name type="scientific">Paracoccus lichenicola</name>
    <dbReference type="NCBI Taxonomy" id="2665644"/>
    <lineage>
        <taxon>Bacteria</taxon>
        <taxon>Pseudomonadati</taxon>
        <taxon>Pseudomonadota</taxon>
        <taxon>Alphaproteobacteria</taxon>
        <taxon>Rhodobacterales</taxon>
        <taxon>Paracoccaceae</taxon>
        <taxon>Paracoccus</taxon>
    </lineage>
</organism>
<dbReference type="AlphaFoldDB" id="A0A6L6HUK0"/>
<dbReference type="EMBL" id="WMBT01000027">
    <property type="protein sequence ID" value="MTE02089.1"/>
    <property type="molecule type" value="Genomic_DNA"/>
</dbReference>
<dbReference type="Pfam" id="PF00583">
    <property type="entry name" value="Acetyltransf_1"/>
    <property type="match status" value="1"/>
</dbReference>
<dbReference type="InterPro" id="IPR000182">
    <property type="entry name" value="GNAT_dom"/>
</dbReference>
<dbReference type="Proteomes" id="UP000481417">
    <property type="component" value="Unassembled WGS sequence"/>
</dbReference>
<keyword evidence="4" id="KW-1185">Reference proteome</keyword>
<keyword evidence="3" id="KW-0808">Transferase</keyword>
<evidence type="ECO:0000259" key="2">
    <source>
        <dbReference type="Pfam" id="PF00583"/>
    </source>
</evidence>
<feature type="compositionally biased region" description="Basic residues" evidence="1">
    <location>
        <begin position="7"/>
        <end position="24"/>
    </location>
</feature>
<proteinExistence type="predicted"/>